<comment type="catalytic activity">
    <reaction evidence="4">
        <text>n isopentenyl diphosphate + (2E,6E)-farnesyl diphosphate = a di-trans,poly-cis-polyprenyl diphosphate + n diphosphate</text>
        <dbReference type="Rhea" id="RHEA:53008"/>
        <dbReference type="Rhea" id="RHEA-COMP:19494"/>
        <dbReference type="ChEBI" id="CHEBI:33019"/>
        <dbReference type="ChEBI" id="CHEBI:128769"/>
        <dbReference type="ChEBI" id="CHEBI:136960"/>
        <dbReference type="ChEBI" id="CHEBI:175763"/>
        <dbReference type="EC" id="2.5.1.87"/>
    </reaction>
</comment>
<dbReference type="Proteomes" id="UP001152747">
    <property type="component" value="Unassembled WGS sequence"/>
</dbReference>
<dbReference type="CDD" id="cd00475">
    <property type="entry name" value="Cis_IPPS"/>
    <property type="match status" value="1"/>
</dbReference>
<comment type="caution">
    <text evidence="6">The sequence shown here is derived from an EMBL/GenBank/DDBJ whole genome shotgun (WGS) entry which is preliminary data.</text>
</comment>
<dbReference type="EMBL" id="CANHGI010000004">
    <property type="protein sequence ID" value="CAI5449436.1"/>
    <property type="molecule type" value="Genomic_DNA"/>
</dbReference>
<protein>
    <recommendedName>
        <fullName evidence="5">Alkyl transferase</fullName>
        <ecNumber evidence="5">2.5.1.-</ecNumber>
    </recommendedName>
</protein>
<dbReference type="FunFam" id="3.40.1180.10:FF:000005">
    <property type="entry name" value="Alkyl transferase"/>
    <property type="match status" value="1"/>
</dbReference>
<dbReference type="PANTHER" id="PTHR10291:SF43">
    <property type="entry name" value="DEHYDRODOLICHYL DIPHOSPHATE SYNTHASE COMPLEX SUBUNIT DHDDS"/>
    <property type="match status" value="1"/>
</dbReference>
<dbReference type="PANTHER" id="PTHR10291">
    <property type="entry name" value="DEHYDRODOLICHYL DIPHOSPHATE SYNTHASE FAMILY MEMBER"/>
    <property type="match status" value="1"/>
</dbReference>
<evidence type="ECO:0000256" key="1">
    <source>
        <dbReference type="ARBA" id="ARBA00005432"/>
    </source>
</evidence>
<dbReference type="InterPro" id="IPR036424">
    <property type="entry name" value="UPP_synth-like_sf"/>
</dbReference>
<proteinExistence type="inferred from homology"/>
<sequence length="286" mass="33580">MSEGGWFVEERKESWVHWMIRMLISSGPIPKHLAFVMDGNRRYAKTKHLGNVLKGHEKGFEQLAKIMDWCTKFSVEEITVYAFSIENFKRSDEEVGGLMKLAEKKFQKLLDDPVKLENEQVCFRFYGNRKLLSEKLQGLMNEIEKTTENYKRRRVNICMPYTSRDEIARSFEIIRKNVEDGRVNVDEIDESMIEACLDSGLGGSPPDLFVRTSGEHRLSDFQMWQCASTHVYFDDVLWPEFGYFNLCKAILNYQYYRSTVNKISSSENPCWKREYLGRLEPQLVPF</sequence>
<gene>
    <name evidence="6" type="ORF">CAMP_LOCUS12073</name>
</gene>
<evidence type="ECO:0000256" key="3">
    <source>
        <dbReference type="ARBA" id="ARBA00022842"/>
    </source>
</evidence>
<evidence type="ECO:0000313" key="7">
    <source>
        <dbReference type="Proteomes" id="UP001152747"/>
    </source>
</evidence>
<dbReference type="NCBIfam" id="TIGR00055">
    <property type="entry name" value="uppS"/>
    <property type="match status" value="1"/>
</dbReference>
<dbReference type="AlphaFoldDB" id="A0A9P1IQT4"/>
<dbReference type="EC" id="2.5.1.-" evidence="5"/>
<dbReference type="GO" id="GO:0045547">
    <property type="term" value="F:ditrans,polycis-polyprenyl diphosphate synthase [(2E,6E)-farnesyl diphosphate specific] activity"/>
    <property type="evidence" value="ECO:0007669"/>
    <property type="project" value="UniProtKB-EC"/>
</dbReference>
<dbReference type="OrthoDB" id="4173905at2759"/>
<evidence type="ECO:0000256" key="5">
    <source>
        <dbReference type="RuleBase" id="RU363018"/>
    </source>
</evidence>
<dbReference type="HAMAP" id="MF_01139">
    <property type="entry name" value="ISPT"/>
    <property type="match status" value="1"/>
</dbReference>
<name>A0A9P1IQT4_9PELO</name>
<keyword evidence="2 5" id="KW-0808">Transferase</keyword>
<evidence type="ECO:0000256" key="2">
    <source>
        <dbReference type="ARBA" id="ARBA00022679"/>
    </source>
</evidence>
<evidence type="ECO:0000313" key="6">
    <source>
        <dbReference type="EMBL" id="CAI5449436.1"/>
    </source>
</evidence>
<keyword evidence="7" id="KW-1185">Reference proteome</keyword>
<organism evidence="6 7">
    <name type="scientific">Caenorhabditis angaria</name>
    <dbReference type="NCBI Taxonomy" id="860376"/>
    <lineage>
        <taxon>Eukaryota</taxon>
        <taxon>Metazoa</taxon>
        <taxon>Ecdysozoa</taxon>
        <taxon>Nematoda</taxon>
        <taxon>Chromadorea</taxon>
        <taxon>Rhabditida</taxon>
        <taxon>Rhabditina</taxon>
        <taxon>Rhabditomorpha</taxon>
        <taxon>Rhabditoidea</taxon>
        <taxon>Rhabditidae</taxon>
        <taxon>Peloderinae</taxon>
        <taxon>Caenorhabditis</taxon>
    </lineage>
</organism>
<dbReference type="GO" id="GO:1904423">
    <property type="term" value="C:dehydrodolichyl diphosphate synthase complex"/>
    <property type="evidence" value="ECO:0007669"/>
    <property type="project" value="TreeGrafter"/>
</dbReference>
<dbReference type="SUPFAM" id="SSF64005">
    <property type="entry name" value="Undecaprenyl diphosphate synthase"/>
    <property type="match status" value="1"/>
</dbReference>
<comment type="similarity">
    <text evidence="1 5">Belongs to the UPP synthase family.</text>
</comment>
<dbReference type="GO" id="GO:0005783">
    <property type="term" value="C:endoplasmic reticulum"/>
    <property type="evidence" value="ECO:0007669"/>
    <property type="project" value="TreeGrafter"/>
</dbReference>
<reference evidence="6" key="1">
    <citation type="submission" date="2022-11" db="EMBL/GenBank/DDBJ databases">
        <authorList>
            <person name="Kikuchi T."/>
        </authorList>
    </citation>
    <scope>NUCLEOTIDE SEQUENCE</scope>
    <source>
        <strain evidence="6">PS1010</strain>
    </source>
</reference>
<dbReference type="GO" id="GO:0016094">
    <property type="term" value="P:polyprenol biosynthetic process"/>
    <property type="evidence" value="ECO:0007669"/>
    <property type="project" value="TreeGrafter"/>
</dbReference>
<dbReference type="Pfam" id="PF01255">
    <property type="entry name" value="Prenyltransf"/>
    <property type="match status" value="1"/>
</dbReference>
<accession>A0A9P1IQT4</accession>
<evidence type="ECO:0000256" key="4">
    <source>
        <dbReference type="ARBA" id="ARBA00047353"/>
    </source>
</evidence>
<dbReference type="Gene3D" id="3.40.1180.10">
    <property type="entry name" value="Decaprenyl diphosphate synthase-like"/>
    <property type="match status" value="1"/>
</dbReference>
<dbReference type="InterPro" id="IPR001441">
    <property type="entry name" value="UPP_synth-like"/>
</dbReference>
<keyword evidence="3" id="KW-0460">Magnesium</keyword>